<dbReference type="OrthoDB" id="9807407at2"/>
<reference evidence="3" key="1">
    <citation type="submission" date="2016-11" db="EMBL/GenBank/DDBJ databases">
        <title>Complete Genome Sequence of alachlor-degrading Sphingomonas sp. strain JJ-A5.</title>
        <authorList>
            <person name="Lee H."/>
            <person name="Ka J.-O."/>
        </authorList>
    </citation>
    <scope>NUCLEOTIDE SEQUENCE [LARGE SCALE GENOMIC DNA]</scope>
    <source>
        <strain evidence="3">JJ-A5</strain>
    </source>
</reference>
<dbReference type="KEGG" id="sphj:BSL82_01535"/>
<gene>
    <name evidence="2" type="ORF">BSL82_01535</name>
</gene>
<dbReference type="PANTHER" id="PTHR35006">
    <property type="entry name" value="GLYOXALASE FAMILY PROTEIN (AFU_ORTHOLOGUE AFUA_5G14830)"/>
    <property type="match status" value="1"/>
</dbReference>
<dbReference type="AlphaFoldDB" id="A0A1L3ZZ19"/>
<name>A0A1L3ZZ19_9SPHN</name>
<protein>
    <submittedName>
        <fullName evidence="2">Glyoxalase</fullName>
    </submittedName>
</protein>
<dbReference type="Pfam" id="PF00903">
    <property type="entry name" value="Glyoxalase"/>
    <property type="match status" value="1"/>
</dbReference>
<dbReference type="SUPFAM" id="SSF54593">
    <property type="entry name" value="Glyoxalase/Bleomycin resistance protein/Dihydroxybiphenyl dioxygenase"/>
    <property type="match status" value="1"/>
</dbReference>
<dbReference type="InterPro" id="IPR037523">
    <property type="entry name" value="VOC_core"/>
</dbReference>
<dbReference type="InterPro" id="IPR029068">
    <property type="entry name" value="Glyas_Bleomycin-R_OHBP_Dase"/>
</dbReference>
<sequence>MIHHVSLGTNDAARAVRFYDPVLAVIGLWRQSMEGGSVGYGSAAHEYLFALEKPVDGREATAGNGVHIAFAAAHRNVVDEFYRVALANGGTDGGAPGLRPRYDGNYYGAFVHDLDGNKIEVVTYSAS</sequence>
<dbReference type="Proteomes" id="UP000182063">
    <property type="component" value="Chromosome"/>
</dbReference>
<dbReference type="EMBL" id="CP018221">
    <property type="protein sequence ID" value="API60886.1"/>
    <property type="molecule type" value="Genomic_DNA"/>
</dbReference>
<dbReference type="RefSeq" id="WP_072598541.1">
    <property type="nucleotide sequence ID" value="NZ_CP018221.1"/>
</dbReference>
<dbReference type="Gene3D" id="3.10.180.10">
    <property type="entry name" value="2,3-Dihydroxybiphenyl 1,2-Dioxygenase, domain 1"/>
    <property type="match status" value="1"/>
</dbReference>
<keyword evidence="3" id="KW-1185">Reference proteome</keyword>
<accession>A0A1L3ZZ19</accession>
<organism evidence="2 3">
    <name type="scientific">Tardibacter chloracetimidivorans</name>
    <dbReference type="NCBI Taxonomy" id="1921510"/>
    <lineage>
        <taxon>Bacteria</taxon>
        <taxon>Pseudomonadati</taxon>
        <taxon>Pseudomonadota</taxon>
        <taxon>Alphaproteobacteria</taxon>
        <taxon>Sphingomonadales</taxon>
        <taxon>Sphingomonadaceae</taxon>
        <taxon>Tardibacter</taxon>
    </lineage>
</organism>
<dbReference type="InterPro" id="IPR004360">
    <property type="entry name" value="Glyas_Fos-R_dOase_dom"/>
</dbReference>
<evidence type="ECO:0000313" key="3">
    <source>
        <dbReference type="Proteomes" id="UP000182063"/>
    </source>
</evidence>
<proteinExistence type="predicted"/>
<evidence type="ECO:0000259" key="1">
    <source>
        <dbReference type="PROSITE" id="PS51819"/>
    </source>
</evidence>
<dbReference type="PROSITE" id="PS51819">
    <property type="entry name" value="VOC"/>
    <property type="match status" value="1"/>
</dbReference>
<dbReference type="STRING" id="1921510.BSL82_01535"/>
<feature type="domain" description="VOC" evidence="1">
    <location>
        <begin position="1"/>
        <end position="124"/>
    </location>
</feature>
<evidence type="ECO:0000313" key="2">
    <source>
        <dbReference type="EMBL" id="API60886.1"/>
    </source>
</evidence>
<dbReference type="PANTHER" id="PTHR35006:SF4">
    <property type="entry name" value="BLR7706 PROTEIN"/>
    <property type="match status" value="1"/>
</dbReference>
<dbReference type="CDD" id="cd07262">
    <property type="entry name" value="VOC_like"/>
    <property type="match status" value="1"/>
</dbReference>